<feature type="region of interest" description="Disordered" evidence="1">
    <location>
        <begin position="22"/>
        <end position="52"/>
    </location>
</feature>
<keyword evidence="3" id="KW-1185">Reference proteome</keyword>
<dbReference type="KEGG" id="salf:SMD44_00941"/>
<evidence type="ECO:0000256" key="1">
    <source>
        <dbReference type="SAM" id="MobiDB-lite"/>
    </source>
</evidence>
<dbReference type="EMBL" id="CP021748">
    <property type="protein sequence ID" value="ARX81543.1"/>
    <property type="molecule type" value="Genomic_DNA"/>
</dbReference>
<accession>A0A1Z1W523</accession>
<dbReference type="Proteomes" id="UP000195880">
    <property type="component" value="Chromosome"/>
</dbReference>
<evidence type="ECO:0000313" key="2">
    <source>
        <dbReference type="EMBL" id="ARX81543.1"/>
    </source>
</evidence>
<reference evidence="2 3" key="1">
    <citation type="submission" date="2017-05" db="EMBL/GenBank/DDBJ databases">
        <title>Streptomyces alboflavus Genome sequencing and assembly.</title>
        <authorList>
            <person name="Wang Y."/>
            <person name="Du B."/>
            <person name="Ding Y."/>
            <person name="Liu H."/>
            <person name="Hou Q."/>
            <person name="Liu K."/>
            <person name="Wang C."/>
            <person name="Yao L."/>
        </authorList>
    </citation>
    <scope>NUCLEOTIDE SEQUENCE [LARGE SCALE GENOMIC DNA]</scope>
    <source>
        <strain evidence="2 3">MDJK44</strain>
    </source>
</reference>
<sequence>MLLARSSEPLDQVLAPLLAKIAEHPPSSAPSSSDLQRSTREHLPSTSQTVAK</sequence>
<protein>
    <submittedName>
        <fullName evidence="2">Uncharacterized protein</fullName>
    </submittedName>
</protein>
<organism evidence="2 3">
    <name type="scientific">Streptomyces alboflavus</name>
    <dbReference type="NCBI Taxonomy" id="67267"/>
    <lineage>
        <taxon>Bacteria</taxon>
        <taxon>Bacillati</taxon>
        <taxon>Actinomycetota</taxon>
        <taxon>Actinomycetes</taxon>
        <taxon>Kitasatosporales</taxon>
        <taxon>Streptomycetaceae</taxon>
        <taxon>Streptomyces</taxon>
    </lineage>
</organism>
<dbReference type="AlphaFoldDB" id="A0A1Z1W523"/>
<evidence type="ECO:0000313" key="3">
    <source>
        <dbReference type="Proteomes" id="UP000195880"/>
    </source>
</evidence>
<proteinExistence type="predicted"/>
<name>A0A1Z1W523_9ACTN</name>
<gene>
    <name evidence="2" type="ORF">SMD44_00941</name>
</gene>